<evidence type="ECO:0000313" key="2">
    <source>
        <dbReference type="Proteomes" id="UP000274909"/>
    </source>
</evidence>
<protein>
    <submittedName>
        <fullName evidence="1">Uncharacterized protein</fullName>
    </submittedName>
</protein>
<organism evidence="1 2">
    <name type="scientific">Labedella endophytica</name>
    <dbReference type="NCBI Taxonomy" id="1523160"/>
    <lineage>
        <taxon>Bacteria</taxon>
        <taxon>Bacillati</taxon>
        <taxon>Actinomycetota</taxon>
        <taxon>Actinomycetes</taxon>
        <taxon>Micrococcales</taxon>
        <taxon>Microbacteriaceae</taxon>
        <taxon>Labedella</taxon>
    </lineage>
</organism>
<dbReference type="EMBL" id="RZGZ01000002">
    <property type="protein sequence ID" value="RUR01816.1"/>
    <property type="molecule type" value="Genomic_DNA"/>
</dbReference>
<reference evidence="1 2" key="1">
    <citation type="submission" date="2018-12" db="EMBL/GenBank/DDBJ databases">
        <authorList>
            <person name="Li F."/>
        </authorList>
    </citation>
    <scope>NUCLEOTIDE SEQUENCE [LARGE SCALE GENOMIC DNA]</scope>
    <source>
        <strain evidence="1 2">EGI 6500705</strain>
    </source>
</reference>
<dbReference type="Proteomes" id="UP000274909">
    <property type="component" value="Unassembled WGS sequence"/>
</dbReference>
<gene>
    <name evidence="1" type="ORF">ELQ94_10210</name>
</gene>
<name>A0A3S0VUH4_9MICO</name>
<comment type="caution">
    <text evidence="1">The sequence shown here is derived from an EMBL/GenBank/DDBJ whole genome shotgun (WGS) entry which is preliminary data.</text>
</comment>
<dbReference type="OrthoDB" id="4947585at2"/>
<keyword evidence="2" id="KW-1185">Reference proteome</keyword>
<proteinExistence type="predicted"/>
<evidence type="ECO:0000313" key="1">
    <source>
        <dbReference type="EMBL" id="RUR01816.1"/>
    </source>
</evidence>
<dbReference type="AlphaFoldDB" id="A0A3S0VUH4"/>
<accession>A0A3S0VUH4</accession>
<sequence>MSAERPDVFRAVACMEPSRWWWITRPRRMLHYDAFWDDGRIEYDVDLVEYMYRRAPADYSVVKKAIDDACPPEGTGAWVEYPYGNILPDPSKRVF</sequence>